<evidence type="ECO:0000256" key="7">
    <source>
        <dbReference type="ARBA" id="ARBA00022840"/>
    </source>
</evidence>
<dbReference type="Pfam" id="PF08370">
    <property type="entry name" value="PDR_assoc"/>
    <property type="match status" value="1"/>
</dbReference>
<dbReference type="GO" id="GO:0005886">
    <property type="term" value="C:plasma membrane"/>
    <property type="evidence" value="ECO:0007669"/>
    <property type="project" value="UniProtKB-ARBA"/>
</dbReference>
<dbReference type="GO" id="GO:0005524">
    <property type="term" value="F:ATP binding"/>
    <property type="evidence" value="ECO:0007669"/>
    <property type="project" value="UniProtKB-KW"/>
</dbReference>
<feature type="domain" description="ABC transporter" evidence="13">
    <location>
        <begin position="85"/>
        <end position="357"/>
    </location>
</feature>
<evidence type="ECO:0000259" key="13">
    <source>
        <dbReference type="PROSITE" id="PS50893"/>
    </source>
</evidence>
<dbReference type="FunFam" id="3.40.50.300:FF:000532">
    <property type="entry name" value="ABC transporter G family member 34"/>
    <property type="match status" value="1"/>
</dbReference>
<feature type="transmembrane region" description="Helical" evidence="12">
    <location>
        <begin position="523"/>
        <end position="541"/>
    </location>
</feature>
<feature type="transmembrane region" description="Helical" evidence="12">
    <location>
        <begin position="1098"/>
        <end position="1119"/>
    </location>
</feature>
<evidence type="ECO:0000256" key="11">
    <source>
        <dbReference type="SAM" id="MobiDB-lite"/>
    </source>
</evidence>
<feature type="transmembrane region" description="Helical" evidence="12">
    <location>
        <begin position="1238"/>
        <end position="1257"/>
    </location>
</feature>
<feature type="transmembrane region" description="Helical" evidence="12">
    <location>
        <begin position="596"/>
        <end position="617"/>
    </location>
</feature>
<comment type="function">
    <text evidence="10">May be a general defense protein.</text>
</comment>
<reference evidence="14 15" key="1">
    <citation type="submission" date="2017-09" db="EMBL/GenBank/DDBJ databases">
        <authorList>
            <consortium name="International Durum Wheat Genome Sequencing Consortium (IDWGSC)"/>
            <person name="Milanesi L."/>
        </authorList>
    </citation>
    <scope>NUCLEOTIDE SEQUENCE [LARGE SCALE GENOMIC DNA]</scope>
    <source>
        <strain evidence="15">cv. Svevo</strain>
    </source>
</reference>
<dbReference type="Pfam" id="PF14510">
    <property type="entry name" value="ABC_trans_N"/>
    <property type="match status" value="1"/>
</dbReference>
<dbReference type="InterPro" id="IPR043926">
    <property type="entry name" value="ABCG_dom"/>
</dbReference>
<evidence type="ECO:0000256" key="5">
    <source>
        <dbReference type="ARBA" id="ARBA00022737"/>
    </source>
</evidence>
<dbReference type="InterPro" id="IPR029481">
    <property type="entry name" value="ABC_trans_N"/>
</dbReference>
<evidence type="ECO:0000313" key="15">
    <source>
        <dbReference type="Proteomes" id="UP000324705"/>
    </source>
</evidence>
<keyword evidence="5" id="KW-0677">Repeat</keyword>
<comment type="similarity">
    <text evidence="2">Belongs to the ABC transporter superfamily. ABCG family. PDR (TC 3.A.1.205) subfamily.</text>
</comment>
<feature type="transmembrane region" description="Helical" evidence="12">
    <location>
        <begin position="488"/>
        <end position="511"/>
    </location>
</feature>
<feature type="transmembrane region" description="Helical" evidence="12">
    <location>
        <begin position="1181"/>
        <end position="1201"/>
    </location>
</feature>
<dbReference type="InterPro" id="IPR003439">
    <property type="entry name" value="ABC_transporter-like_ATP-bd"/>
</dbReference>
<protein>
    <recommendedName>
        <fullName evidence="13">ABC transporter domain-containing protein</fullName>
    </recommendedName>
</protein>
<dbReference type="PROSITE" id="PS50893">
    <property type="entry name" value="ABC_TRANSPORTER_2"/>
    <property type="match status" value="2"/>
</dbReference>
<evidence type="ECO:0000256" key="2">
    <source>
        <dbReference type="ARBA" id="ARBA00006012"/>
    </source>
</evidence>
<evidence type="ECO:0000256" key="4">
    <source>
        <dbReference type="ARBA" id="ARBA00022692"/>
    </source>
</evidence>
<dbReference type="PANTHER" id="PTHR19241">
    <property type="entry name" value="ATP-BINDING CASSETTE TRANSPORTER"/>
    <property type="match status" value="1"/>
</dbReference>
<dbReference type="Pfam" id="PF19055">
    <property type="entry name" value="ABC2_membrane_7"/>
    <property type="match status" value="2"/>
</dbReference>
<dbReference type="SMART" id="SM00382">
    <property type="entry name" value="AAA"/>
    <property type="match status" value="2"/>
</dbReference>
<feature type="compositionally biased region" description="Basic and acidic residues" evidence="11">
    <location>
        <begin position="1"/>
        <end position="16"/>
    </location>
</feature>
<evidence type="ECO:0000256" key="6">
    <source>
        <dbReference type="ARBA" id="ARBA00022741"/>
    </source>
</evidence>
<evidence type="ECO:0000256" key="8">
    <source>
        <dbReference type="ARBA" id="ARBA00022989"/>
    </source>
</evidence>
<feature type="domain" description="ABC transporter" evidence="13">
    <location>
        <begin position="755"/>
        <end position="1002"/>
    </location>
</feature>
<evidence type="ECO:0000256" key="10">
    <source>
        <dbReference type="ARBA" id="ARBA00037747"/>
    </source>
</evidence>
<dbReference type="CDD" id="cd03232">
    <property type="entry name" value="ABCG_PDR_domain2"/>
    <property type="match status" value="1"/>
</dbReference>
<dbReference type="InterPro" id="IPR027417">
    <property type="entry name" value="P-loop_NTPase"/>
</dbReference>
<feature type="transmembrane region" description="Helical" evidence="12">
    <location>
        <begin position="1319"/>
        <end position="1342"/>
    </location>
</feature>
<evidence type="ECO:0000256" key="1">
    <source>
        <dbReference type="ARBA" id="ARBA00004141"/>
    </source>
</evidence>
<dbReference type="GO" id="GO:0016887">
    <property type="term" value="F:ATP hydrolysis activity"/>
    <property type="evidence" value="ECO:0007669"/>
    <property type="project" value="InterPro"/>
</dbReference>
<dbReference type="PROSITE" id="PS00211">
    <property type="entry name" value="ABC_TRANSPORTER_1"/>
    <property type="match status" value="1"/>
</dbReference>
<keyword evidence="3" id="KW-0813">Transport</keyword>
<evidence type="ECO:0000256" key="3">
    <source>
        <dbReference type="ARBA" id="ARBA00022448"/>
    </source>
</evidence>
<evidence type="ECO:0000256" key="9">
    <source>
        <dbReference type="ARBA" id="ARBA00023136"/>
    </source>
</evidence>
<keyword evidence="4 12" id="KW-0812">Transmembrane</keyword>
<accession>A0A9R0TAS3</accession>
<dbReference type="EMBL" id="LT934118">
    <property type="protein sequence ID" value="VAI10378.1"/>
    <property type="molecule type" value="Genomic_DNA"/>
</dbReference>
<feature type="transmembrane region" description="Helical" evidence="12">
    <location>
        <begin position="1208"/>
        <end position="1232"/>
    </location>
</feature>
<gene>
    <name evidence="14" type="ORF">TRITD_4Bv1G187270</name>
</gene>
<dbReference type="Proteomes" id="UP000324705">
    <property type="component" value="Chromosome 4B"/>
</dbReference>
<sequence length="1384" mass="157610">MMECSREAEQAPEVRVKPPPPPPLTHEDNRRFLQMLREKKERMGVVSEKVEVRFEELTVEADVRVGRRALPTLLNCAVNAAQELATYSHMCTARKEPIKIINGASGTIRSSRMTLLLGAPGSGKTTFLKALAQKLDSSLKLKGKVMYNGQEVNFSTPQYMHAYISQYDLHNADMTVRETIDFSSKMLGTNNEFGMLGEGIISKHGRINKVNQDLDSFMKTSTFGEGSNLTTNYIIKILGLSDCADTLVGDELRRGISGGQKKRATIGEMLVGLARCFFMDDISTGLDSSTTYEILKFLQQMTHLMDLTMVISLLQPPPETLELFDDIILLCEGQIVYHGPRENAISFFGIMGFKCPDRKNVADFLQEVTSKMDQKQYWIGDENKYQYWPIKKFSESFRSSYHPQLVEDSLYMPNNMGKHKEIKKSATRSISRWNIFKACFLREVLFLKRNSPLHIFKTIQIVILAFVISTVFLRTNMKHKNVLDANKYMGSLFIAIVIVNINGMTEIAMTIKRLPTFYKQRELLALPGWALLCSIFLISIPMSLVETCLWTSLTYYVIGYAPSFLRFIQQFLVLFATHQMSMGLYRFLAAIGRTQVMANMLSTTALIAMYIFGGFVISKDNLQPWLQWGCWISPFTYAQNDVALNEFLDERWATEFYYANANTVGEAILEIRGLLTKWHWYWICVIILFGFSMVFNILTIFALEFMKSPHKHQVNASATKLKMDCKNHKIGTSNTSTSKLVLLFQPLSIFFDHINYFVDMPKEMIKNGVLEKKLQLLQDVSGVFRPGVLTALMGITGAGKTTLLDVLAGRKTGGYIEGTIRIEGYPKKQETFSRISGYCEQNDIHSPNMTVHESLQFSAWLRLPANVKSHERDIFIDEVMDLVELTGLKNAMVGMAGVTGLSAEQRKRLTIAVELVASPSIIFMDEPTTGLDARAAAIVMRTIRKTVDTGRTVVCTIHQPSIGIFESFDELLLMKRGGQIIYSGSLGPLSSNMINYFEGIPSVPRIKEGQNPASWVLDISSPTTEYDIGVDYAEIYRSSYLYRDNMNLITELGHPKPNMEDLYFPRGYWQNFMTQYVACLWKQRCAYWKNVEHNGVRFLNTFVVSILFGVVFWKIGSTITQQQDVFNILGVVYGSSLFLGFNNCTSLQPVVVMERVVLYREKAAGMYSTLAYTIAQMAIELPYILVQVLVFASIVYPMIGFQMTTVKFFWFVLYMTLSFMYYTLYGMMTVALTPNLEMAAGLSFLIYVFWNVFSGFIIGRELIPIWWRWVYWANPAAWTVYGLMFSQLGDRMELIRVPGQPDQTVREFLEGYLGLEARYFHLITYLHLVVIALFAFLFFIFVKHLKFEQRYSYLLLSTWFLRALKSPSPPPNPSSPSSLSPLSP</sequence>
<name>A0A9R0TAS3_TRITD</name>
<dbReference type="Pfam" id="PF01061">
    <property type="entry name" value="ABC2_membrane"/>
    <property type="match status" value="2"/>
</dbReference>
<organism evidence="14 15">
    <name type="scientific">Triticum turgidum subsp. durum</name>
    <name type="common">Durum wheat</name>
    <name type="synonym">Triticum durum</name>
    <dbReference type="NCBI Taxonomy" id="4567"/>
    <lineage>
        <taxon>Eukaryota</taxon>
        <taxon>Viridiplantae</taxon>
        <taxon>Streptophyta</taxon>
        <taxon>Embryophyta</taxon>
        <taxon>Tracheophyta</taxon>
        <taxon>Spermatophyta</taxon>
        <taxon>Magnoliopsida</taxon>
        <taxon>Liliopsida</taxon>
        <taxon>Poales</taxon>
        <taxon>Poaceae</taxon>
        <taxon>BOP clade</taxon>
        <taxon>Pooideae</taxon>
        <taxon>Triticodae</taxon>
        <taxon>Triticeae</taxon>
        <taxon>Triticinae</taxon>
        <taxon>Triticum</taxon>
    </lineage>
</organism>
<proteinExistence type="inferred from homology"/>
<dbReference type="InterPro" id="IPR003593">
    <property type="entry name" value="AAA+_ATPase"/>
</dbReference>
<dbReference type="FunFam" id="3.40.50.300:FF:000157">
    <property type="entry name" value="ABC transporter G family member 34"/>
    <property type="match status" value="1"/>
</dbReference>
<dbReference type="InterPro" id="IPR017871">
    <property type="entry name" value="ABC_transporter-like_CS"/>
</dbReference>
<evidence type="ECO:0000313" key="14">
    <source>
        <dbReference type="EMBL" id="VAI10378.1"/>
    </source>
</evidence>
<keyword evidence="7" id="KW-0067">ATP-binding</keyword>
<dbReference type="SUPFAM" id="SSF52540">
    <property type="entry name" value="P-loop containing nucleoside triphosphate hydrolases"/>
    <property type="match status" value="2"/>
</dbReference>
<keyword evidence="8 12" id="KW-1133">Transmembrane helix</keyword>
<dbReference type="InterPro" id="IPR013581">
    <property type="entry name" value="PDR_assoc"/>
</dbReference>
<dbReference type="InterPro" id="IPR034003">
    <property type="entry name" value="ABCG_PDR_2"/>
</dbReference>
<keyword evidence="9 12" id="KW-0472">Membrane</keyword>
<evidence type="ECO:0000256" key="12">
    <source>
        <dbReference type="SAM" id="Phobius"/>
    </source>
</evidence>
<dbReference type="GO" id="GO:0140359">
    <property type="term" value="F:ABC-type transporter activity"/>
    <property type="evidence" value="ECO:0007669"/>
    <property type="project" value="InterPro"/>
</dbReference>
<feature type="transmembrane region" description="Helical" evidence="12">
    <location>
        <begin position="1269"/>
        <end position="1288"/>
    </location>
</feature>
<keyword evidence="15" id="KW-1185">Reference proteome</keyword>
<dbReference type="InterPro" id="IPR013525">
    <property type="entry name" value="ABC2_TM"/>
</dbReference>
<feature type="transmembrane region" description="Helical" evidence="12">
    <location>
        <begin position="680"/>
        <end position="703"/>
    </location>
</feature>
<dbReference type="Pfam" id="PF00005">
    <property type="entry name" value="ABC_tran"/>
    <property type="match status" value="2"/>
</dbReference>
<comment type="subcellular location">
    <subcellularLocation>
        <location evidence="1">Membrane</location>
        <topology evidence="1">Multi-pass membrane protein</topology>
    </subcellularLocation>
</comment>
<feature type="region of interest" description="Disordered" evidence="11">
    <location>
        <begin position="1"/>
        <end position="27"/>
    </location>
</feature>
<dbReference type="Gramene" id="TRITD4Bv1G187270.1">
    <property type="protein sequence ID" value="TRITD4Bv1G187270.1"/>
    <property type="gene ID" value="TRITD4Bv1G187270"/>
</dbReference>
<feature type="transmembrane region" description="Helical" evidence="12">
    <location>
        <begin position="455"/>
        <end position="473"/>
    </location>
</feature>
<dbReference type="Gene3D" id="3.40.50.300">
    <property type="entry name" value="P-loop containing nucleotide triphosphate hydrolases"/>
    <property type="match status" value="2"/>
</dbReference>
<keyword evidence="6" id="KW-0547">Nucleotide-binding</keyword>